<accession>A0AAD0S1D1</accession>
<dbReference type="GO" id="GO:0016020">
    <property type="term" value="C:membrane"/>
    <property type="evidence" value="ECO:0007669"/>
    <property type="project" value="InterPro"/>
</dbReference>
<organism evidence="3 4">
    <name type="scientific">Pseudoalteromonas lipolytica</name>
    <dbReference type="NCBI Taxonomy" id="570156"/>
    <lineage>
        <taxon>Bacteria</taxon>
        <taxon>Pseudomonadati</taxon>
        <taxon>Pseudomonadota</taxon>
        <taxon>Gammaproteobacteria</taxon>
        <taxon>Alteromonadales</taxon>
        <taxon>Pseudoalteromonadaceae</taxon>
        <taxon>Pseudoalteromonas</taxon>
    </lineage>
</organism>
<sequence length="1194" mass="133196">MYTSNIRLMSKPFSSYQHALLSTAILALVTACGGGSEPQETPVTPPVTETPQNQAPQISGQSQTLKVGDTLNFNPQVSDPDNDPLTISVSNLPNWVNFDKATGAISGIPEQAGVFSNIEFNVSDGQLSAQLLIDITVEKAREENTSPTLTSTPANANEGQAYAYQLTFSDAQNDTIIVSDVAQPDWLIFDNNTQRFSGTPAFTDRGEQLIRFRYSDGEVSQLAEQIFTVTPRANSLPSIRPLAAEARAENAFSLTLTHNDTDNDEVSLTVAGLPAWLSFNAQTNTLSGTPSDEDVGELRFTITASDSREHANYEFVLNIVQSYVAQALASGNALDVPNSDLLLDAALNEIDTHKARFQTIKNRLFGLDTQSPLDALSWYPTWDATLLRATYPFNEPVLLTNNSWQEGYEAKVRNLAVVGSSDAQRGRYLVFGSNPYRNTINEQMLSFLKNSHSWLAGREVTEEQPLNLVMAQLDQSYYFQDRILTREWFDTHYKDRVRYNEKASCDNDALAGCLTDDTDILIISQHEREGLNIDNVVAAVKQALANDIAVIYVQRDGSQTALGNALFELFHVSVAGDNYWHRLELAEWNPSVISNSLPSDVLAIKALLNRFKTGEFTVDLSTCDNRSCPSDSQYQQQFSDAATKVNSLFRGFDQAKTDIFAEQGYRFYQLLALLGDHYRQDVRFPMDKLSTDNNAFFRSLFADHAVLNVRKVNPTQSDMGNFSRSDFSHVTPKSVTVNMQSKAHFRSTGVYALPGQTFTIKRTDNQAVNTKVFVNTLRDGATHYMSSNGYNRPAKLQSVHVPVTSNETVYFTSPYGGPIQIAFDQNDLDVSFEFNNVGEHPYWRSSSDDTRFAELLEKGDYDWAEVATGGFEVHSKLEKMRISINEGYWPIASDFAYAVERYTHNYPHVLAGFKGPGIDVVTEIHDFASARNLEIQTIDIVKHMNADQPTCGWGCSGNPYDAGWNFNPTGHGDIHELGHGLEKDRFRIEGFGGHSNTNFYSYYSKSKFEDETGFSASCQNLPFEGLFNHLQASQQTANPYAYMQELAMSEWSQSHAIYLQIMMAAQAYNTLENGWHLYPRLHIIERAFNLADNSDANWQAQKDGLGFSNYSLSEAQSIGNNDWLLIALSEVTELDLSDYFSMWGMTTSDKARQQVKSKGYTVLGDVYFASSATGYCTTLNHPILAVDGEQSWPE</sequence>
<dbReference type="InterPro" id="IPR035423">
    <property type="entry name" value="M60-like_N"/>
</dbReference>
<dbReference type="PROSITE" id="PS51257">
    <property type="entry name" value="PROKAR_LIPOPROTEIN"/>
    <property type="match status" value="1"/>
</dbReference>
<dbReference type="Pfam" id="PF17291">
    <property type="entry name" value="M60-like_N"/>
    <property type="match status" value="1"/>
</dbReference>
<dbReference type="Pfam" id="PF05345">
    <property type="entry name" value="He_PIG"/>
    <property type="match status" value="3"/>
</dbReference>
<dbReference type="GO" id="GO:0005509">
    <property type="term" value="F:calcium ion binding"/>
    <property type="evidence" value="ECO:0007669"/>
    <property type="project" value="InterPro"/>
</dbReference>
<dbReference type="SUPFAM" id="SSF49313">
    <property type="entry name" value="Cadherin-like"/>
    <property type="match status" value="3"/>
</dbReference>
<dbReference type="Pfam" id="PF18642">
    <property type="entry name" value="IMPa_helical"/>
    <property type="match status" value="1"/>
</dbReference>
<evidence type="ECO:0000313" key="3">
    <source>
        <dbReference type="EMBL" id="AXV65863.1"/>
    </source>
</evidence>
<feature type="domain" description="Peptidase M60" evidence="2">
    <location>
        <begin position="743"/>
        <end position="1066"/>
    </location>
</feature>
<dbReference type="InterPro" id="IPR006644">
    <property type="entry name" value="Cadg"/>
</dbReference>
<gene>
    <name evidence="3" type="ORF">D0907_11590</name>
</gene>
<dbReference type="Gene3D" id="2.60.40.10">
    <property type="entry name" value="Immunoglobulins"/>
    <property type="match status" value="3"/>
</dbReference>
<dbReference type="KEGG" id="pdj:D0907_11590"/>
<dbReference type="InterPro" id="IPR031161">
    <property type="entry name" value="Peptidase_M60_dom"/>
</dbReference>
<dbReference type="InterPro" id="IPR015919">
    <property type="entry name" value="Cadherin-like_sf"/>
</dbReference>
<dbReference type="InterPro" id="IPR042279">
    <property type="entry name" value="Pep_M60_3"/>
</dbReference>
<evidence type="ECO:0000313" key="4">
    <source>
        <dbReference type="Proteomes" id="UP000264605"/>
    </source>
</evidence>
<protein>
    <recommendedName>
        <fullName evidence="2">Peptidase M60 domain-containing protein</fullName>
    </recommendedName>
</protein>
<proteinExistence type="predicted"/>
<dbReference type="NCBIfam" id="NF038322">
    <property type="entry name" value="ImpA_fam_HExGH"/>
    <property type="match status" value="1"/>
</dbReference>
<dbReference type="Gene3D" id="1.10.390.30">
    <property type="entry name" value="Peptidase M60, enhancin-like domain 3"/>
    <property type="match status" value="1"/>
</dbReference>
<dbReference type="PROSITE" id="PS51723">
    <property type="entry name" value="PEPTIDASE_M60"/>
    <property type="match status" value="1"/>
</dbReference>
<dbReference type="SMART" id="SM01276">
    <property type="entry name" value="M60-like"/>
    <property type="match status" value="1"/>
</dbReference>
<dbReference type="Proteomes" id="UP000264605">
    <property type="component" value="Chromosome"/>
</dbReference>
<dbReference type="InterPro" id="IPR041549">
    <property type="entry name" value="IMPa_helical"/>
</dbReference>
<feature type="compositionally biased region" description="Low complexity" evidence="1">
    <location>
        <begin position="37"/>
        <end position="52"/>
    </location>
</feature>
<feature type="region of interest" description="Disordered" evidence="1">
    <location>
        <begin position="34"/>
        <end position="59"/>
    </location>
</feature>
<reference evidence="3 4" key="1">
    <citation type="submission" date="2018-08" db="EMBL/GenBank/DDBJ databases">
        <title>Draft genome sequence of Pseudoalteromonas donghaensis HJ51.</title>
        <authorList>
            <person name="Oh J."/>
            <person name="Roh D."/>
        </authorList>
    </citation>
    <scope>NUCLEOTIDE SEQUENCE [LARGE SCALE GENOMIC DNA]</scope>
    <source>
        <strain evidence="3 4">HJ51</strain>
    </source>
</reference>
<dbReference type="SMART" id="SM00736">
    <property type="entry name" value="CADG"/>
    <property type="match status" value="2"/>
</dbReference>
<evidence type="ECO:0000259" key="2">
    <source>
        <dbReference type="PROSITE" id="PS51723"/>
    </source>
</evidence>
<dbReference type="InterPro" id="IPR013783">
    <property type="entry name" value="Ig-like_fold"/>
</dbReference>
<evidence type="ECO:0000256" key="1">
    <source>
        <dbReference type="SAM" id="MobiDB-lite"/>
    </source>
</evidence>
<name>A0AAD0S1D1_9GAMM</name>
<dbReference type="EMBL" id="CP032090">
    <property type="protein sequence ID" value="AXV65863.1"/>
    <property type="molecule type" value="Genomic_DNA"/>
</dbReference>
<dbReference type="AlphaFoldDB" id="A0AAD0S1D1"/>